<feature type="transmembrane region" description="Helical" evidence="17">
    <location>
        <begin position="182"/>
        <end position="205"/>
    </location>
</feature>
<dbReference type="Gene3D" id="1.20.120.1760">
    <property type="match status" value="1"/>
</dbReference>
<dbReference type="AlphaFoldDB" id="A0A8J3FYR0"/>
<feature type="transmembrane region" description="Helical" evidence="17">
    <location>
        <begin position="217"/>
        <end position="233"/>
    </location>
</feature>
<organism evidence="18 19">
    <name type="scientific">Formosimonas limnophila</name>
    <dbReference type="NCBI Taxonomy" id="1384487"/>
    <lineage>
        <taxon>Bacteria</taxon>
        <taxon>Pseudomonadati</taxon>
        <taxon>Pseudomonadota</taxon>
        <taxon>Betaproteobacteria</taxon>
        <taxon>Burkholderiales</taxon>
        <taxon>Burkholderiaceae</taxon>
        <taxon>Formosimonas</taxon>
    </lineage>
</organism>
<dbReference type="GO" id="GO:0003882">
    <property type="term" value="F:CDP-diacylglycerol-serine O-phosphatidyltransferase activity"/>
    <property type="evidence" value="ECO:0007669"/>
    <property type="project" value="UniProtKB-EC"/>
</dbReference>
<evidence type="ECO:0000256" key="4">
    <source>
        <dbReference type="ARBA" id="ARBA00013174"/>
    </source>
</evidence>
<evidence type="ECO:0000256" key="1">
    <source>
        <dbReference type="ARBA" id="ARBA00000287"/>
    </source>
</evidence>
<comment type="similarity">
    <text evidence="3 15">Belongs to the CDP-alcohol phosphatidyltransferase class-I family.</text>
</comment>
<dbReference type="PANTHER" id="PTHR14269:SF61">
    <property type="entry name" value="CDP-DIACYLGLYCEROL--SERINE O-PHOSPHATIDYLTRANSFERASE"/>
    <property type="match status" value="1"/>
</dbReference>
<evidence type="ECO:0000256" key="3">
    <source>
        <dbReference type="ARBA" id="ARBA00010441"/>
    </source>
</evidence>
<keyword evidence="6" id="KW-0444">Lipid biosynthesis</keyword>
<evidence type="ECO:0000256" key="16">
    <source>
        <dbReference type="SAM" id="MobiDB-lite"/>
    </source>
</evidence>
<evidence type="ECO:0000256" key="6">
    <source>
        <dbReference type="ARBA" id="ARBA00022516"/>
    </source>
</evidence>
<name>A0A8J3FYR0_9BURK</name>
<keyword evidence="12" id="KW-0594">Phospholipid biosynthesis</keyword>
<evidence type="ECO:0000256" key="2">
    <source>
        <dbReference type="ARBA" id="ARBA00004127"/>
    </source>
</evidence>
<dbReference type="NCBIfam" id="TIGR00473">
    <property type="entry name" value="pssA"/>
    <property type="match status" value="1"/>
</dbReference>
<keyword evidence="10" id="KW-0443">Lipid metabolism</keyword>
<evidence type="ECO:0000256" key="15">
    <source>
        <dbReference type="RuleBase" id="RU003750"/>
    </source>
</evidence>
<feature type="transmembrane region" description="Helical" evidence="17">
    <location>
        <begin position="56"/>
        <end position="73"/>
    </location>
</feature>
<dbReference type="Proteomes" id="UP000614287">
    <property type="component" value="Unassembled WGS sequence"/>
</dbReference>
<evidence type="ECO:0000256" key="12">
    <source>
        <dbReference type="ARBA" id="ARBA00023209"/>
    </source>
</evidence>
<reference evidence="18" key="2">
    <citation type="submission" date="2020-09" db="EMBL/GenBank/DDBJ databases">
        <authorList>
            <person name="Sun Q."/>
            <person name="Kim S."/>
        </authorList>
    </citation>
    <scope>NUCLEOTIDE SEQUENCE</scope>
    <source>
        <strain evidence="18">KCTC 32501</strain>
    </source>
</reference>
<feature type="transmembrane region" description="Helical" evidence="17">
    <location>
        <begin position="150"/>
        <end position="170"/>
    </location>
</feature>
<dbReference type="GO" id="GO:0008654">
    <property type="term" value="P:phospholipid biosynthetic process"/>
    <property type="evidence" value="ECO:0007669"/>
    <property type="project" value="UniProtKB-KW"/>
</dbReference>
<dbReference type="RefSeq" id="WP_189491192.1">
    <property type="nucleotide sequence ID" value="NZ_BMZG01000002.1"/>
</dbReference>
<evidence type="ECO:0000256" key="17">
    <source>
        <dbReference type="SAM" id="Phobius"/>
    </source>
</evidence>
<protein>
    <recommendedName>
        <fullName evidence="5">CDP-diacylglycerol--serine O-phosphatidyltransferase</fullName>
        <ecNumber evidence="4">2.7.8.8</ecNumber>
    </recommendedName>
    <alternativeName>
        <fullName evidence="14">Phosphatidylserine synthase</fullName>
    </alternativeName>
</protein>
<dbReference type="InterPro" id="IPR000462">
    <property type="entry name" value="CDP-OH_P_trans"/>
</dbReference>
<dbReference type="EMBL" id="BMZG01000002">
    <property type="protein sequence ID" value="GHA67658.1"/>
    <property type="molecule type" value="Genomic_DNA"/>
</dbReference>
<comment type="caution">
    <text evidence="18">The sequence shown here is derived from an EMBL/GenBank/DDBJ whole genome shotgun (WGS) entry which is preliminary data.</text>
</comment>
<keyword evidence="9 17" id="KW-1133">Transmembrane helix</keyword>
<dbReference type="InterPro" id="IPR004533">
    <property type="entry name" value="CDP-diaglyc--ser_O-PTrfase"/>
</dbReference>
<feature type="region of interest" description="Disordered" evidence="16">
    <location>
        <begin position="1"/>
        <end position="21"/>
    </location>
</feature>
<dbReference type="PROSITE" id="PS00379">
    <property type="entry name" value="CDP_ALCOHOL_P_TRANSF"/>
    <property type="match status" value="1"/>
</dbReference>
<accession>A0A8J3FYR0</accession>
<feature type="transmembrane region" description="Helical" evidence="17">
    <location>
        <begin position="119"/>
        <end position="138"/>
    </location>
</feature>
<keyword evidence="19" id="KW-1185">Reference proteome</keyword>
<evidence type="ECO:0000256" key="5">
    <source>
        <dbReference type="ARBA" id="ARBA00017171"/>
    </source>
</evidence>
<dbReference type="InterPro" id="IPR048254">
    <property type="entry name" value="CDP_ALCOHOL_P_TRANSF_CS"/>
</dbReference>
<dbReference type="InterPro" id="IPR043130">
    <property type="entry name" value="CDP-OH_PTrfase_TM_dom"/>
</dbReference>
<keyword evidence="11 17" id="KW-0472">Membrane</keyword>
<evidence type="ECO:0000256" key="9">
    <source>
        <dbReference type="ARBA" id="ARBA00022989"/>
    </source>
</evidence>
<dbReference type="EC" id="2.7.8.8" evidence="4"/>
<dbReference type="InterPro" id="IPR050324">
    <property type="entry name" value="CDP-alcohol_PTase-I"/>
</dbReference>
<reference evidence="18" key="1">
    <citation type="journal article" date="2014" name="Int. J. Syst. Evol. Microbiol.">
        <title>Complete genome sequence of Corynebacterium casei LMG S-19264T (=DSM 44701T), isolated from a smear-ripened cheese.</title>
        <authorList>
            <consortium name="US DOE Joint Genome Institute (JGI-PGF)"/>
            <person name="Walter F."/>
            <person name="Albersmeier A."/>
            <person name="Kalinowski J."/>
            <person name="Ruckert C."/>
        </authorList>
    </citation>
    <scope>NUCLEOTIDE SEQUENCE</scope>
    <source>
        <strain evidence="18">KCTC 32501</strain>
    </source>
</reference>
<proteinExistence type="inferred from homology"/>
<keyword evidence="13" id="KW-1208">Phospholipid metabolism</keyword>
<sequence>MSHQDDLHYPNTSKSEPADEAQVHHRHKSIYLLPNAFTTAALFCAFFAIVKAMSGDFAFAAILIFFSMVLDGMDGRVARMTNTQSAFGEQYDSLADMVSFGVAPALIMFQWQLKDFGTGRLGLIVAFVYCVCAALRLARFNTNIAVVDKRFFQGLPSPSAAALVAGFVWLVSENRLDVQDSVLPWVALAVTLFAGLSMITTLPYYSGKAMDVRHSVSFPKLLVALAVGLAIVSNPPLTLFALFVAYALSGYLIGFLKRKKSQSTVENNH</sequence>
<evidence type="ECO:0000256" key="13">
    <source>
        <dbReference type="ARBA" id="ARBA00023264"/>
    </source>
</evidence>
<evidence type="ECO:0000256" key="10">
    <source>
        <dbReference type="ARBA" id="ARBA00023098"/>
    </source>
</evidence>
<keyword evidence="7 15" id="KW-0808">Transferase</keyword>
<evidence type="ECO:0000256" key="8">
    <source>
        <dbReference type="ARBA" id="ARBA00022692"/>
    </source>
</evidence>
<evidence type="ECO:0000313" key="19">
    <source>
        <dbReference type="Proteomes" id="UP000614287"/>
    </source>
</evidence>
<feature type="transmembrane region" description="Helical" evidence="17">
    <location>
        <begin position="30"/>
        <end position="50"/>
    </location>
</feature>
<dbReference type="GO" id="GO:0012505">
    <property type="term" value="C:endomembrane system"/>
    <property type="evidence" value="ECO:0007669"/>
    <property type="project" value="UniProtKB-SubCell"/>
</dbReference>
<feature type="transmembrane region" description="Helical" evidence="17">
    <location>
        <begin position="239"/>
        <end position="256"/>
    </location>
</feature>
<dbReference type="PANTHER" id="PTHR14269">
    <property type="entry name" value="CDP-DIACYLGLYCEROL--GLYCEROL-3-PHOSPHATE 3-PHOSPHATIDYLTRANSFERASE-RELATED"/>
    <property type="match status" value="1"/>
</dbReference>
<evidence type="ECO:0000256" key="11">
    <source>
        <dbReference type="ARBA" id="ARBA00023136"/>
    </source>
</evidence>
<keyword evidence="8 17" id="KW-0812">Transmembrane</keyword>
<evidence type="ECO:0000256" key="14">
    <source>
        <dbReference type="ARBA" id="ARBA00032361"/>
    </source>
</evidence>
<evidence type="ECO:0000256" key="7">
    <source>
        <dbReference type="ARBA" id="ARBA00022679"/>
    </source>
</evidence>
<comment type="catalytic activity">
    <reaction evidence="1">
        <text>a CDP-1,2-diacyl-sn-glycerol + L-serine = a 1,2-diacyl-sn-glycero-3-phospho-L-serine + CMP + H(+)</text>
        <dbReference type="Rhea" id="RHEA:16913"/>
        <dbReference type="ChEBI" id="CHEBI:15378"/>
        <dbReference type="ChEBI" id="CHEBI:33384"/>
        <dbReference type="ChEBI" id="CHEBI:57262"/>
        <dbReference type="ChEBI" id="CHEBI:58332"/>
        <dbReference type="ChEBI" id="CHEBI:60377"/>
        <dbReference type="EC" id="2.7.8.8"/>
    </reaction>
</comment>
<gene>
    <name evidence="18" type="primary">pssA</name>
    <name evidence="18" type="ORF">GCM10009007_05420</name>
</gene>
<dbReference type="Pfam" id="PF01066">
    <property type="entry name" value="CDP-OH_P_transf"/>
    <property type="match status" value="1"/>
</dbReference>
<dbReference type="GO" id="GO:0016020">
    <property type="term" value="C:membrane"/>
    <property type="evidence" value="ECO:0007669"/>
    <property type="project" value="InterPro"/>
</dbReference>
<comment type="subcellular location">
    <subcellularLocation>
        <location evidence="2">Endomembrane system</location>
        <topology evidence="2">Multi-pass membrane protein</topology>
    </subcellularLocation>
</comment>
<evidence type="ECO:0000313" key="18">
    <source>
        <dbReference type="EMBL" id="GHA67658.1"/>
    </source>
</evidence>